<evidence type="ECO:0000256" key="10">
    <source>
        <dbReference type="SAM" id="Coils"/>
    </source>
</evidence>
<feature type="region of interest" description="Disordered" evidence="11">
    <location>
        <begin position="129"/>
        <end position="181"/>
    </location>
</feature>
<keyword evidence="6 9" id="KW-0943">RNA-mediated gene silencing</keyword>
<feature type="compositionally biased region" description="Low complexity" evidence="11">
    <location>
        <begin position="129"/>
        <end position="138"/>
    </location>
</feature>
<evidence type="ECO:0000313" key="17">
    <source>
        <dbReference type="RefSeq" id="XP_027068853.1"/>
    </source>
</evidence>
<reference evidence="17" key="2">
    <citation type="submission" date="2025-08" db="UniProtKB">
        <authorList>
            <consortium name="RefSeq"/>
        </authorList>
    </citation>
    <scope>IDENTIFICATION</scope>
    <source>
        <tissue evidence="17">Leaves</tissue>
    </source>
</reference>
<dbReference type="Pfam" id="PF05183">
    <property type="entry name" value="RdRP"/>
    <property type="match status" value="1"/>
</dbReference>
<evidence type="ECO:0000256" key="5">
    <source>
        <dbReference type="ARBA" id="ARBA00022884"/>
    </source>
</evidence>
<evidence type="ECO:0000256" key="1">
    <source>
        <dbReference type="ARBA" id="ARBA00005762"/>
    </source>
</evidence>
<comment type="function">
    <text evidence="8 9">Probably involved in the RNA silencing pathway and required for the generation of small interfering RNAs (siRNAs).</text>
</comment>
<evidence type="ECO:0000256" key="4">
    <source>
        <dbReference type="ARBA" id="ARBA00022695"/>
    </source>
</evidence>
<keyword evidence="4 9" id="KW-0548">Nucleotidyltransferase</keyword>
<evidence type="ECO:0000313" key="16">
    <source>
        <dbReference type="Proteomes" id="UP001652660"/>
    </source>
</evidence>
<feature type="domain" description="RDRP helical" evidence="14">
    <location>
        <begin position="201"/>
        <end position="261"/>
    </location>
</feature>
<dbReference type="EC" id="2.7.7.48" evidence="9"/>
<dbReference type="InterPro" id="IPR007855">
    <property type="entry name" value="RDRP"/>
</dbReference>
<dbReference type="AlphaFoldDB" id="A0A6P6SSG0"/>
<dbReference type="GO" id="GO:0030422">
    <property type="term" value="P:siRNA processing"/>
    <property type="evidence" value="ECO:0007669"/>
    <property type="project" value="TreeGrafter"/>
</dbReference>
<keyword evidence="3 9" id="KW-0808">Transferase</keyword>
<keyword evidence="16" id="KW-1185">Reference proteome</keyword>
<dbReference type="Pfam" id="PF26252">
    <property type="entry name" value="RdRP_helical"/>
    <property type="match status" value="1"/>
</dbReference>
<evidence type="ECO:0000256" key="7">
    <source>
        <dbReference type="ARBA" id="ARBA00048744"/>
    </source>
</evidence>
<dbReference type="PANTHER" id="PTHR23079:SF55">
    <property type="entry name" value="RNA-DIRECTED RNA POLYMERASE"/>
    <property type="match status" value="1"/>
</dbReference>
<dbReference type="InterPro" id="IPR058751">
    <property type="entry name" value="RDRP_helical"/>
</dbReference>
<dbReference type="GeneID" id="113694188"/>
<evidence type="ECO:0000256" key="6">
    <source>
        <dbReference type="ARBA" id="ARBA00023158"/>
    </source>
</evidence>
<dbReference type="GO" id="GO:0031380">
    <property type="term" value="C:nuclear RNA-directed RNA polymerase complex"/>
    <property type="evidence" value="ECO:0007669"/>
    <property type="project" value="TreeGrafter"/>
</dbReference>
<keyword evidence="10" id="KW-0175">Coiled coil</keyword>
<evidence type="ECO:0000259" key="14">
    <source>
        <dbReference type="Pfam" id="PF26252"/>
    </source>
</evidence>
<evidence type="ECO:0000256" key="8">
    <source>
        <dbReference type="ARBA" id="ARBA00093763"/>
    </source>
</evidence>
<dbReference type="InterPro" id="IPR058697">
    <property type="entry name" value="RDRP3-5_N"/>
</dbReference>
<keyword evidence="5 9" id="KW-0694">RNA-binding</keyword>
<accession>A0A6P6SSG0</accession>
<dbReference type="GO" id="GO:0003723">
    <property type="term" value="F:RNA binding"/>
    <property type="evidence" value="ECO:0007669"/>
    <property type="project" value="UniProtKB-KW"/>
</dbReference>
<evidence type="ECO:0000259" key="12">
    <source>
        <dbReference type="Pfam" id="PF05183"/>
    </source>
</evidence>
<dbReference type="InterPro" id="IPR057596">
    <property type="entry name" value="RDRP_core"/>
</dbReference>
<comment type="catalytic activity">
    <reaction evidence="7 9">
        <text>RNA(n) + a ribonucleoside 5'-triphosphate = RNA(n+1) + diphosphate</text>
        <dbReference type="Rhea" id="RHEA:21248"/>
        <dbReference type="Rhea" id="RHEA-COMP:14527"/>
        <dbReference type="Rhea" id="RHEA-COMP:17342"/>
        <dbReference type="ChEBI" id="CHEBI:33019"/>
        <dbReference type="ChEBI" id="CHEBI:61557"/>
        <dbReference type="ChEBI" id="CHEBI:140395"/>
        <dbReference type="EC" id="2.7.7.48"/>
    </reaction>
</comment>
<feature type="coiled-coil region" evidence="10">
    <location>
        <begin position="962"/>
        <end position="996"/>
    </location>
</feature>
<feature type="region of interest" description="Disordered" evidence="11">
    <location>
        <begin position="1"/>
        <end position="24"/>
    </location>
</feature>
<dbReference type="Proteomes" id="UP001652660">
    <property type="component" value="Chromosome 6c"/>
</dbReference>
<dbReference type="RefSeq" id="XP_027068853.1">
    <property type="nucleotide sequence ID" value="XM_027213052.2"/>
</dbReference>
<dbReference type="InterPro" id="IPR058752">
    <property type="entry name" value="RDRP_C_head"/>
</dbReference>
<protein>
    <recommendedName>
        <fullName evidence="9">RNA-dependent RNA polymerase</fullName>
        <ecNumber evidence="9">2.7.7.48</ecNumber>
    </recommendedName>
</protein>
<organism evidence="16 17">
    <name type="scientific">Coffea arabica</name>
    <name type="common">Arabian coffee</name>
    <dbReference type="NCBI Taxonomy" id="13443"/>
    <lineage>
        <taxon>Eukaryota</taxon>
        <taxon>Viridiplantae</taxon>
        <taxon>Streptophyta</taxon>
        <taxon>Embryophyta</taxon>
        <taxon>Tracheophyta</taxon>
        <taxon>Spermatophyta</taxon>
        <taxon>Magnoliopsida</taxon>
        <taxon>eudicotyledons</taxon>
        <taxon>Gunneridae</taxon>
        <taxon>Pentapetalae</taxon>
        <taxon>asterids</taxon>
        <taxon>lamiids</taxon>
        <taxon>Gentianales</taxon>
        <taxon>Rubiaceae</taxon>
        <taxon>Ixoroideae</taxon>
        <taxon>Gardenieae complex</taxon>
        <taxon>Bertiereae - Coffeeae clade</taxon>
        <taxon>Coffeeae</taxon>
        <taxon>Coffea</taxon>
    </lineage>
</organism>
<reference evidence="16" key="1">
    <citation type="journal article" date="2025" name="Foods">
        <title>Unveiling the Microbial Signatures of Arabica Coffee Cherries: Insights into Ripeness Specific Diversity, Functional Traits, and Implications for Quality and Safety.</title>
        <authorList>
            <consortium name="RefSeq"/>
            <person name="Tenea G.N."/>
            <person name="Cifuentes V."/>
            <person name="Reyes P."/>
            <person name="Cevallos-Vallejos M."/>
        </authorList>
    </citation>
    <scope>NUCLEOTIDE SEQUENCE [LARGE SCALE GENOMIC DNA]</scope>
</reference>
<evidence type="ECO:0000256" key="3">
    <source>
        <dbReference type="ARBA" id="ARBA00022679"/>
    </source>
</evidence>
<evidence type="ECO:0000259" key="13">
    <source>
        <dbReference type="Pfam" id="PF26249"/>
    </source>
</evidence>
<sequence>MDNPFRTPPPHPPPPPPLQGQVPLPPKVEEVINRICAEKHHDPPDHLARKKLARVGEEAALDVVRRIYNTPNPIRSLSGYITYLVNQSDCGGAGASGSQVAEVSCATATAAPEESIPYYFSPLKRPLPSSPSASPISPQNGESSGYQKLDRRVGSPSSSNLPMPKASKVTRQLQFSGEPERNEKKITPEVFSYQRTLLTSKLEYRKLFLIYSYIGRRKFEDVVSDDDADQILEMKDLPMGNFESRIWDAYGKRYVPAADRRQSTEWDTGKTHLYYCYVYADGSCSFKGPCLDTTSTHLQRTLGDDNILIVKFAEDGRSCIDRILKEGILVGLRCYQFFVIKDESKGTKKQKEMEKDKTSLSPAVRCYFVNYDSIAARGNSESYSLCPSNLNKARCHFMHVHMVSSLAKYMARFSLILSKTIKLPVDLSSIVIESIEDIPCRDENGDEILDEDGEVLVLTDGTGFISEDLALKCPQNFCSAKFLKDNDFEDVLHQERRVEDWNRKPPLLMQCRLFSRGLAVKGTLLVNRKLDAGTIQIRSSMVKVKRDIRCPVAPTFDSLEIVAVSHKPRRCQLSKNLIALLSYGGVPRNFFLDILRTVLEETQALFTNLHAALKVSIRNGDMDDGWTTARMILAGVPLSEPHLQDRLAKLANFERKSLKEGKLPISESFYVMGTADPTGLLKANEVCVILENGQISGKVLVYRNPGLHFGDVHVLEAVYVKELEDVIGNAKFGIFFSTKGQRSVANEIANGDFDGDMYWVSRNPQLLKYFRASEPWTRVYSSPPAENKKPSDFSAEALEYELFRLSLEKRKQSFNMAVAAHSWLAFMDRLLVLRDENAGDTDGLRQQILKLVDIYYDALDAPKSGKKVNVPSDLIAKSYPHYMGKGNSYHSTSILGDIFDQTEQFQSERRSIGEIWKLPCFNSRIPEEYLSMWMARYDDYRYEMRDALEQNPADDGLKNKAADRVIKKYKELLYEAAELQESKKKMEEINNEALAIYHVSYDHAIGRGCISKCSFAWRVAGSALCNLHATNTSTNEYPMLVVPSVLRNALF</sequence>
<evidence type="ECO:0000256" key="2">
    <source>
        <dbReference type="ARBA" id="ARBA00022484"/>
    </source>
</evidence>
<feature type="domain" description="RDRP C-terminal head" evidence="15">
    <location>
        <begin position="957"/>
        <end position="1034"/>
    </location>
</feature>
<dbReference type="Pfam" id="PF26249">
    <property type="entry name" value="4HB_RdRP3_N"/>
    <property type="match status" value="1"/>
</dbReference>
<comment type="similarity">
    <text evidence="1 9">Belongs to the RdRP family.</text>
</comment>
<dbReference type="Pfam" id="PF26253">
    <property type="entry name" value="RdRP_head"/>
    <property type="match status" value="1"/>
</dbReference>
<dbReference type="GO" id="GO:0003968">
    <property type="term" value="F:RNA-directed RNA polymerase activity"/>
    <property type="evidence" value="ECO:0007669"/>
    <property type="project" value="UniProtKB-KW"/>
</dbReference>
<evidence type="ECO:0000256" key="11">
    <source>
        <dbReference type="SAM" id="MobiDB-lite"/>
    </source>
</evidence>
<keyword evidence="2 9" id="KW-0696">RNA-directed RNA polymerase</keyword>
<evidence type="ECO:0000259" key="15">
    <source>
        <dbReference type="Pfam" id="PF26253"/>
    </source>
</evidence>
<proteinExistence type="inferred from homology"/>
<dbReference type="PANTHER" id="PTHR23079">
    <property type="entry name" value="RNA-DEPENDENT RNA POLYMERASE"/>
    <property type="match status" value="1"/>
</dbReference>
<name>A0A6P6SSG0_COFAR</name>
<feature type="domain" description="RDRP core" evidence="12">
    <location>
        <begin position="285"/>
        <end position="901"/>
    </location>
</feature>
<gene>
    <name evidence="17" type="primary">LOC113694188</name>
</gene>
<evidence type="ECO:0000256" key="9">
    <source>
        <dbReference type="RuleBase" id="RU363098"/>
    </source>
</evidence>
<feature type="domain" description="RDRP3-5 N-terminal" evidence="13">
    <location>
        <begin position="24"/>
        <end position="88"/>
    </location>
</feature>